<sequence>MNVLPVQASSASSERAFSSSKMTSTPERNSTPAEHMQHLQVLKHSLHRRRANHETPNTQFMAHVVDPDGEETVE</sequence>
<reference evidence="4" key="1">
    <citation type="journal article" date="2014" name="Genome Announc.">
        <title>Draft genome sequence of the plant-pathogenic soil fungus Rhizoctonia solani anastomosis group 3 strain Rhs1AP.</title>
        <authorList>
            <person name="Cubeta M.A."/>
            <person name="Thomas E."/>
            <person name="Dean R.A."/>
            <person name="Jabaji S."/>
            <person name="Neate S.M."/>
            <person name="Tavantzis S."/>
            <person name="Toda T."/>
            <person name="Vilgalys R."/>
            <person name="Bharathan N."/>
            <person name="Fedorova-Abrams N."/>
            <person name="Pakala S.B."/>
            <person name="Pakala S.M."/>
            <person name="Zafar N."/>
            <person name="Joardar V."/>
            <person name="Losada L."/>
            <person name="Nierman W.C."/>
        </authorList>
    </citation>
    <scope>NUCLEOTIDE SEQUENCE [LARGE SCALE GENOMIC DNA]</scope>
    <source>
        <strain evidence="4">AG-3</strain>
    </source>
</reference>
<evidence type="ECO:0000256" key="1">
    <source>
        <dbReference type="SAM" id="MobiDB-lite"/>
    </source>
</evidence>
<dbReference type="AlphaFoldDB" id="X8J564"/>
<dbReference type="SUPFAM" id="SSF53098">
    <property type="entry name" value="Ribonuclease H-like"/>
    <property type="match status" value="1"/>
</dbReference>
<dbReference type="InterPro" id="IPR012337">
    <property type="entry name" value="RNaseH-like_sf"/>
</dbReference>
<feature type="non-terminal residue" evidence="3">
    <location>
        <position position="74"/>
    </location>
</feature>
<feature type="region of interest" description="Disordered" evidence="1">
    <location>
        <begin position="51"/>
        <end position="74"/>
    </location>
</feature>
<dbReference type="EMBL" id="JATN01000322">
    <property type="protein sequence ID" value="EUC57463.1"/>
    <property type="molecule type" value="Genomic_DNA"/>
</dbReference>
<dbReference type="Proteomes" id="UP000030108">
    <property type="component" value="Unassembled WGS sequence"/>
</dbReference>
<organism evidence="3 4">
    <name type="scientific">Rhizoctonia solani AG-3 Rhs1AP</name>
    <dbReference type="NCBI Taxonomy" id="1086054"/>
    <lineage>
        <taxon>Eukaryota</taxon>
        <taxon>Fungi</taxon>
        <taxon>Dikarya</taxon>
        <taxon>Basidiomycota</taxon>
        <taxon>Agaricomycotina</taxon>
        <taxon>Agaricomycetes</taxon>
        <taxon>Cantharellales</taxon>
        <taxon>Ceratobasidiaceae</taxon>
        <taxon>Rhizoctonia</taxon>
    </lineage>
</organism>
<accession>X8J564</accession>
<protein>
    <submittedName>
        <fullName evidence="3">HAT family dimerization protein</fullName>
    </submittedName>
</protein>
<dbReference type="Pfam" id="PF05699">
    <property type="entry name" value="Dimer_Tnp_hAT"/>
    <property type="match status" value="1"/>
</dbReference>
<dbReference type="InterPro" id="IPR008906">
    <property type="entry name" value="HATC_C_dom"/>
</dbReference>
<name>X8J564_9AGAM</name>
<feature type="compositionally biased region" description="Polar residues" evidence="1">
    <location>
        <begin position="21"/>
        <end position="32"/>
    </location>
</feature>
<dbReference type="OrthoDB" id="3241084at2759"/>
<evidence type="ECO:0000313" key="3">
    <source>
        <dbReference type="EMBL" id="EUC57463.1"/>
    </source>
</evidence>
<dbReference type="GO" id="GO:0046983">
    <property type="term" value="F:protein dimerization activity"/>
    <property type="evidence" value="ECO:0007669"/>
    <property type="project" value="InterPro"/>
</dbReference>
<comment type="caution">
    <text evidence="3">The sequence shown here is derived from an EMBL/GenBank/DDBJ whole genome shotgun (WGS) entry which is preliminary data.</text>
</comment>
<evidence type="ECO:0000259" key="2">
    <source>
        <dbReference type="Pfam" id="PF05699"/>
    </source>
</evidence>
<gene>
    <name evidence="3" type="ORF">RSOL_222530</name>
</gene>
<feature type="domain" description="HAT C-terminal dimerisation" evidence="2">
    <location>
        <begin position="2"/>
        <end position="44"/>
    </location>
</feature>
<evidence type="ECO:0000313" key="4">
    <source>
        <dbReference type="Proteomes" id="UP000030108"/>
    </source>
</evidence>
<feature type="region of interest" description="Disordered" evidence="1">
    <location>
        <begin position="1"/>
        <end position="35"/>
    </location>
</feature>
<feature type="compositionally biased region" description="Low complexity" evidence="1">
    <location>
        <begin position="8"/>
        <end position="20"/>
    </location>
</feature>
<proteinExistence type="predicted"/>